<dbReference type="AlphaFoldDB" id="A0A6I6IMZ6"/>
<dbReference type="Gene3D" id="2.40.420.20">
    <property type="match status" value="1"/>
</dbReference>
<reference evidence="4" key="1">
    <citation type="submission" date="2018-12" db="EMBL/GenBank/DDBJ databases">
        <title>Complete genome sequence of Roseovarius sp. MME-070.</title>
        <authorList>
            <person name="Nam Y.-D."/>
            <person name="Kang J."/>
            <person name="Chung W.-H."/>
            <person name="Park Y.S."/>
        </authorList>
    </citation>
    <scope>NUCLEOTIDE SEQUENCE [LARGE SCALE GENOMIC DNA]</scope>
    <source>
        <strain evidence="4">MME-070</strain>
    </source>
</reference>
<evidence type="ECO:0000259" key="2">
    <source>
        <dbReference type="Pfam" id="PF25917"/>
    </source>
</evidence>
<evidence type="ECO:0000313" key="4">
    <source>
        <dbReference type="Proteomes" id="UP000428330"/>
    </source>
</evidence>
<dbReference type="RefSeq" id="WP_157705678.1">
    <property type="nucleotide sequence ID" value="NZ_CP034348.1"/>
</dbReference>
<dbReference type="GO" id="GO:0015562">
    <property type="term" value="F:efflux transmembrane transporter activity"/>
    <property type="evidence" value="ECO:0007669"/>
    <property type="project" value="TreeGrafter"/>
</dbReference>
<dbReference type="PANTHER" id="PTHR30469">
    <property type="entry name" value="MULTIDRUG RESISTANCE PROTEIN MDTA"/>
    <property type="match status" value="1"/>
</dbReference>
<dbReference type="OrthoDB" id="7626141at2"/>
<sequence length="488" mass="52675">MRFLRQSLTGLFLLSLTLGLMAYAGQMVFSAVDERLNAEPRMPERRERIFAVNVAEAKLETIRPVLTAFGEVQSRRELELRARSGGTLVELSEAFEEGGQVKAGQLLARVDPADAQSALDRAESDLLDAQFEIGEADRGLILAQDELAAAMEQAELRQNAFQRQIDLEARGVGTTATVETAELAAAQARQTVLNARQAVAQAEARVNQAATRLARSRIALAEAQRRLAETEIKAGFSGTLADVSVVEGRLVSANEQLGRLIDPDALEVAFRISTAQYARLLDEAGQLIAAPVGVTMDAFGLELTTDAVISRDSAAVGDGQTGRLLFARMSRPGGMKPGDFVTVRIEEPALAEVVRLPSSALGADGTVLTVDAEDRLDALPVTLLRRQGDDILVRGEGLEGQRVVTDRSPLLGKGIKVRLLNEDRTEVNAAPSDTAMLELSEDRRARLIAYVESDAEMSPDDKSSLLDELTKAQVPAQTVQRLERRIGG</sequence>
<evidence type="ECO:0000256" key="1">
    <source>
        <dbReference type="SAM" id="Coils"/>
    </source>
</evidence>
<organism evidence="3 4">
    <name type="scientific">Roseovarius faecimaris</name>
    <dbReference type="NCBI Taxonomy" id="2494550"/>
    <lineage>
        <taxon>Bacteria</taxon>
        <taxon>Pseudomonadati</taxon>
        <taxon>Pseudomonadota</taxon>
        <taxon>Alphaproteobacteria</taxon>
        <taxon>Rhodobacterales</taxon>
        <taxon>Roseobacteraceae</taxon>
        <taxon>Roseovarius</taxon>
    </lineage>
</organism>
<dbReference type="EMBL" id="CP034348">
    <property type="protein sequence ID" value="QGX97173.1"/>
    <property type="molecule type" value="Genomic_DNA"/>
</dbReference>
<dbReference type="KEGG" id="rom:EI983_02310"/>
<dbReference type="SUPFAM" id="SSF111369">
    <property type="entry name" value="HlyD-like secretion proteins"/>
    <property type="match status" value="2"/>
</dbReference>
<feature type="coiled-coil region" evidence="1">
    <location>
        <begin position="144"/>
        <end position="233"/>
    </location>
</feature>
<feature type="domain" description="Multidrug resistance protein MdtA-like barrel-sandwich hybrid" evidence="2">
    <location>
        <begin position="77"/>
        <end position="258"/>
    </location>
</feature>
<gene>
    <name evidence="3" type="ORF">EI983_02310</name>
</gene>
<dbReference type="Gene3D" id="1.10.287.470">
    <property type="entry name" value="Helix hairpin bin"/>
    <property type="match status" value="1"/>
</dbReference>
<proteinExistence type="predicted"/>
<dbReference type="Pfam" id="PF25917">
    <property type="entry name" value="BSH_RND"/>
    <property type="match status" value="1"/>
</dbReference>
<dbReference type="Proteomes" id="UP000428330">
    <property type="component" value="Chromosome"/>
</dbReference>
<dbReference type="InterPro" id="IPR058625">
    <property type="entry name" value="MdtA-like_BSH"/>
</dbReference>
<keyword evidence="1" id="KW-0175">Coiled coil</keyword>
<dbReference type="Gene3D" id="2.40.50.100">
    <property type="match status" value="2"/>
</dbReference>
<evidence type="ECO:0000313" key="3">
    <source>
        <dbReference type="EMBL" id="QGX97173.1"/>
    </source>
</evidence>
<accession>A0A6I6IMZ6</accession>
<name>A0A6I6IMZ6_9RHOB</name>
<protein>
    <submittedName>
        <fullName evidence="3">HlyD family efflux transporter periplasmic adaptor subunit</fullName>
    </submittedName>
</protein>
<dbReference type="GO" id="GO:1990281">
    <property type="term" value="C:efflux pump complex"/>
    <property type="evidence" value="ECO:0007669"/>
    <property type="project" value="TreeGrafter"/>
</dbReference>
<dbReference type="PANTHER" id="PTHR30469:SF15">
    <property type="entry name" value="HLYD FAMILY OF SECRETION PROTEINS"/>
    <property type="match status" value="1"/>
</dbReference>
<dbReference type="Gene3D" id="2.40.30.170">
    <property type="match status" value="1"/>
</dbReference>
<keyword evidence="4" id="KW-1185">Reference proteome</keyword>